<keyword evidence="2" id="KW-1185">Reference proteome</keyword>
<dbReference type="AlphaFoldDB" id="A0A7W9Q7L1"/>
<reference evidence="1 2" key="1">
    <citation type="submission" date="2020-08" db="EMBL/GenBank/DDBJ databases">
        <title>Genomic Encyclopedia of Type Strains, Phase III (KMG-III): the genomes of soil and plant-associated and newly described type strains.</title>
        <authorList>
            <person name="Whitman W."/>
        </authorList>
    </citation>
    <scope>NUCLEOTIDE SEQUENCE [LARGE SCALE GENOMIC DNA]</scope>
    <source>
        <strain evidence="1 2">CECT 8305</strain>
    </source>
</reference>
<dbReference type="RefSeq" id="WP_184571155.1">
    <property type="nucleotide sequence ID" value="NZ_JACHJL010000004.1"/>
</dbReference>
<gene>
    <name evidence="1" type="ORF">FHS42_002100</name>
</gene>
<protein>
    <submittedName>
        <fullName evidence="1">Uncharacterized protein</fullName>
    </submittedName>
</protein>
<evidence type="ECO:0000313" key="2">
    <source>
        <dbReference type="Proteomes" id="UP000588098"/>
    </source>
</evidence>
<comment type="caution">
    <text evidence="1">The sequence shown here is derived from an EMBL/GenBank/DDBJ whole genome shotgun (WGS) entry which is preliminary data.</text>
</comment>
<sequence length="113" mass="12111">MIESVQEDEQFVGVRTYAQVDAALKGLSARRDDQPQLLAGEAAALQWAMGHLAPAPVTGASASDLPDLRLLTAEVDATVVQLDDITTSATSRDYLRGVHDALLWICGYSDDPL</sequence>
<name>A0A7W9Q7L1_9ACTN</name>
<evidence type="ECO:0000313" key="1">
    <source>
        <dbReference type="EMBL" id="MBB5935050.1"/>
    </source>
</evidence>
<proteinExistence type="predicted"/>
<organism evidence="1 2">
    <name type="scientific">Streptomyces zagrosensis</name>
    <dbReference type="NCBI Taxonomy" id="1042984"/>
    <lineage>
        <taxon>Bacteria</taxon>
        <taxon>Bacillati</taxon>
        <taxon>Actinomycetota</taxon>
        <taxon>Actinomycetes</taxon>
        <taxon>Kitasatosporales</taxon>
        <taxon>Streptomycetaceae</taxon>
        <taxon>Streptomyces</taxon>
    </lineage>
</organism>
<dbReference type="Proteomes" id="UP000588098">
    <property type="component" value="Unassembled WGS sequence"/>
</dbReference>
<dbReference type="EMBL" id="JACHJL010000004">
    <property type="protein sequence ID" value="MBB5935050.1"/>
    <property type="molecule type" value="Genomic_DNA"/>
</dbReference>
<accession>A0A7W9Q7L1</accession>